<sequence length="896" mass="104359">MEKEQRASQNDAPKNILRIFNNTTIVERDISKSSITLPTIPSQPQPFPTLKQPTLTFLGRRKKQEEKTKPLEKSKQTLAPTIEKPVLEKIEKLKHVQNERVSEEDSIDKESDKMLSEMSNEEIQEAQEQILKNFDSSLINLLKNRGLKKKQAKEKSTFNPKDITPKEPVKMSQEEKKEIIEKDITEIIEKIKDSLNPSELKNVKDEEEKLKWIVGGQEIIAESEEEKKDNSRFKPLRFDLEGNVIDKNKEYHVQSGLYHHGGDQSEAGYTILEIFQLIRSSVINQRIINIKLLSSIIKKIGSNNSFELIEYLESKYELFKTIFWFGYADATNGSPTVLHKNLNLITVTSELVRTLLSTLYSKQDEINQMITRDSFDFGLHTLNNSISEKVDIIKKYEKDITQHVISDMVSILECEDDNTLLECVLDCLALFSRYSLTVASKIVQEMLKKFAFKGFNSSLFYKSPRLATNYAKMCSALACHGKNICERIIKNTNIIDISKQYLTLCLSEQNEELLEFCNELVSFIVACTSYKIVSVMHLFCQEMFPNLVTIIQLAFKKNHQAIRLSKHCLFLMQVYMESKSALSFPSFEDKDEVDENSIGHLENFILEDCPLLAVKALKSGMESLCIRFLYFICTFYDNFYCNPNSDFARFISKDDIDTTSQILMVMKRVENRVFYQEIYQWAELILNQLESLENSADNFETITKLLANITSVVTICYFSSKSFKHLFGVLYNDIHFESLLLRIYNSVFTKYLFTKEFYSKSLFSENPLRYKYFILRERFFNLSFYFLKLYTYEKTRLKDLISSDQICNLALFTSSLLEPIKFKGDRYLFFYILQTFVLNYHPTLLNYLDKDLFEVSQSESEKDNIIESNNIQVGAPFHSQEFEPTSPNWMKQRMLV</sequence>
<comment type="similarity">
    <text evidence="1">Belongs to the RPAP1 family.</text>
</comment>
<feature type="domain" description="RPAP1 C-terminal" evidence="3">
    <location>
        <begin position="236"/>
        <end position="300"/>
    </location>
</feature>
<feature type="region of interest" description="Disordered" evidence="2">
    <location>
        <begin position="151"/>
        <end position="175"/>
    </location>
</feature>
<dbReference type="GeneID" id="8855377"/>
<dbReference type="InParanoid" id="D2UYB5"/>
<evidence type="ECO:0000259" key="3">
    <source>
        <dbReference type="Pfam" id="PF08620"/>
    </source>
</evidence>
<dbReference type="Proteomes" id="UP000006671">
    <property type="component" value="Unassembled WGS sequence"/>
</dbReference>
<dbReference type="STRING" id="5762.D2UYB5"/>
<evidence type="ECO:0000313" key="6">
    <source>
        <dbReference type="Proteomes" id="UP000006671"/>
    </source>
</evidence>
<dbReference type="VEuPathDB" id="AmoebaDB:NAEGRDRAFT_61414"/>
<accession>D2UYB5</accession>
<dbReference type="RefSeq" id="XP_002683190.1">
    <property type="nucleotide sequence ID" value="XM_002683144.1"/>
</dbReference>
<feature type="compositionally biased region" description="Basic and acidic residues" evidence="2">
    <location>
        <begin position="163"/>
        <end position="175"/>
    </location>
</feature>
<dbReference type="InterPro" id="IPR013930">
    <property type="entry name" value="RPAP1_N"/>
</dbReference>
<dbReference type="PANTHER" id="PTHR21483:SF18">
    <property type="entry name" value="RNA POLYMERASE II-ASSOCIATED PROTEIN 1"/>
    <property type="match status" value="1"/>
</dbReference>
<keyword evidence="6" id="KW-1185">Reference proteome</keyword>
<dbReference type="InterPro" id="IPR039913">
    <property type="entry name" value="RPAP1/Rba50"/>
</dbReference>
<protein>
    <submittedName>
        <fullName evidence="5">Predicted protein</fullName>
    </submittedName>
</protein>
<gene>
    <name evidence="5" type="ORF">NAEGRDRAFT_61414</name>
</gene>
<dbReference type="OMA" id="CIRFLYF"/>
<dbReference type="OrthoDB" id="348201at2759"/>
<evidence type="ECO:0000256" key="2">
    <source>
        <dbReference type="SAM" id="MobiDB-lite"/>
    </source>
</evidence>
<organism evidence="6">
    <name type="scientific">Naegleria gruberi</name>
    <name type="common">Amoeba</name>
    <dbReference type="NCBI Taxonomy" id="5762"/>
    <lineage>
        <taxon>Eukaryota</taxon>
        <taxon>Discoba</taxon>
        <taxon>Heterolobosea</taxon>
        <taxon>Tetramitia</taxon>
        <taxon>Eutetramitia</taxon>
        <taxon>Vahlkampfiidae</taxon>
        <taxon>Naegleria</taxon>
    </lineage>
</organism>
<feature type="domain" description="RPAP1 N-terminal" evidence="4">
    <location>
        <begin position="106"/>
        <end position="149"/>
    </location>
</feature>
<dbReference type="GO" id="GO:0006366">
    <property type="term" value="P:transcription by RNA polymerase II"/>
    <property type="evidence" value="ECO:0007669"/>
    <property type="project" value="InterPro"/>
</dbReference>
<dbReference type="Pfam" id="PF08620">
    <property type="entry name" value="RPAP1_C"/>
    <property type="match status" value="1"/>
</dbReference>
<reference evidence="5 6" key="1">
    <citation type="journal article" date="2010" name="Cell">
        <title>The genome of Naegleria gruberi illuminates early eukaryotic versatility.</title>
        <authorList>
            <person name="Fritz-Laylin L.K."/>
            <person name="Prochnik S.E."/>
            <person name="Ginger M.L."/>
            <person name="Dacks J.B."/>
            <person name="Carpenter M.L."/>
            <person name="Field M.C."/>
            <person name="Kuo A."/>
            <person name="Paredez A."/>
            <person name="Chapman J."/>
            <person name="Pham J."/>
            <person name="Shu S."/>
            <person name="Neupane R."/>
            <person name="Cipriano M."/>
            <person name="Mancuso J."/>
            <person name="Tu H."/>
            <person name="Salamov A."/>
            <person name="Lindquist E."/>
            <person name="Shapiro H."/>
            <person name="Lucas S."/>
            <person name="Grigoriev I.V."/>
            <person name="Cande W.Z."/>
            <person name="Fulton C."/>
            <person name="Rokhsar D.S."/>
            <person name="Dawson S.C."/>
        </authorList>
    </citation>
    <scope>NUCLEOTIDE SEQUENCE [LARGE SCALE GENOMIC DNA]</scope>
    <source>
        <strain evidence="5 6">NEG-M</strain>
    </source>
</reference>
<dbReference type="KEGG" id="ngr:NAEGRDRAFT_61414"/>
<dbReference type="Pfam" id="PF08621">
    <property type="entry name" value="RPAP1_N"/>
    <property type="match status" value="1"/>
</dbReference>
<dbReference type="InterPro" id="IPR013929">
    <property type="entry name" value="RPAP1_C"/>
</dbReference>
<name>D2UYB5_NAEGR</name>
<evidence type="ECO:0000256" key="1">
    <source>
        <dbReference type="ARBA" id="ARBA00009953"/>
    </source>
</evidence>
<evidence type="ECO:0000313" key="5">
    <source>
        <dbReference type="EMBL" id="EFC50446.1"/>
    </source>
</evidence>
<proteinExistence type="inferred from homology"/>
<dbReference type="AlphaFoldDB" id="D2UYB5"/>
<evidence type="ECO:0000259" key="4">
    <source>
        <dbReference type="Pfam" id="PF08621"/>
    </source>
</evidence>
<dbReference type="EMBL" id="GG738845">
    <property type="protein sequence ID" value="EFC50446.1"/>
    <property type="molecule type" value="Genomic_DNA"/>
</dbReference>
<dbReference type="PANTHER" id="PTHR21483">
    <property type="entry name" value="RNA POLYMERASE II-ASSOCIATED PROTEIN 1"/>
    <property type="match status" value="1"/>
</dbReference>
<dbReference type="eggNOG" id="KOG4732">
    <property type="taxonomic scope" value="Eukaryota"/>
</dbReference>